<proteinExistence type="predicted"/>
<reference evidence="1" key="1">
    <citation type="submission" date="2023-01" db="EMBL/GenBank/DDBJ databases">
        <title>Colletotrichum chrysophilum M932 genome sequence.</title>
        <authorList>
            <person name="Baroncelli R."/>
        </authorList>
    </citation>
    <scope>NUCLEOTIDE SEQUENCE</scope>
    <source>
        <strain evidence="1">M932</strain>
    </source>
</reference>
<dbReference type="EMBL" id="JAQOWY010000011">
    <property type="protein sequence ID" value="KAK1856250.1"/>
    <property type="molecule type" value="Genomic_DNA"/>
</dbReference>
<keyword evidence="2" id="KW-1185">Reference proteome</keyword>
<sequence length="70" mass="7347">MSPAAAPCILSPPNLLGTNIAWGKKTIHLTVSVLSHWKLHSASAMCCPCTMTCSKGRCQIVGAVGDVPRQ</sequence>
<evidence type="ECO:0000313" key="2">
    <source>
        <dbReference type="Proteomes" id="UP001243330"/>
    </source>
</evidence>
<dbReference type="AlphaFoldDB" id="A0AAD9AZP3"/>
<gene>
    <name evidence="1" type="ORF">CCHR01_01162</name>
</gene>
<organism evidence="1 2">
    <name type="scientific">Colletotrichum chrysophilum</name>
    <dbReference type="NCBI Taxonomy" id="1836956"/>
    <lineage>
        <taxon>Eukaryota</taxon>
        <taxon>Fungi</taxon>
        <taxon>Dikarya</taxon>
        <taxon>Ascomycota</taxon>
        <taxon>Pezizomycotina</taxon>
        <taxon>Sordariomycetes</taxon>
        <taxon>Hypocreomycetidae</taxon>
        <taxon>Glomerellales</taxon>
        <taxon>Glomerellaceae</taxon>
        <taxon>Colletotrichum</taxon>
        <taxon>Colletotrichum gloeosporioides species complex</taxon>
    </lineage>
</organism>
<accession>A0AAD9AZP3</accession>
<protein>
    <submittedName>
        <fullName evidence="1">Uncharacterized protein</fullName>
    </submittedName>
</protein>
<evidence type="ECO:0000313" key="1">
    <source>
        <dbReference type="EMBL" id="KAK1856250.1"/>
    </source>
</evidence>
<comment type="caution">
    <text evidence="1">The sequence shown here is derived from an EMBL/GenBank/DDBJ whole genome shotgun (WGS) entry which is preliminary data.</text>
</comment>
<dbReference type="Proteomes" id="UP001243330">
    <property type="component" value="Unassembled WGS sequence"/>
</dbReference>
<name>A0AAD9AZP3_9PEZI</name>